<dbReference type="InterPro" id="IPR013325">
    <property type="entry name" value="RNA_pol_sigma_r2"/>
</dbReference>
<name>A0A174F3Z1_9FIRM</name>
<dbReference type="GO" id="GO:0003677">
    <property type="term" value="F:DNA binding"/>
    <property type="evidence" value="ECO:0007669"/>
    <property type="project" value="InterPro"/>
</dbReference>
<dbReference type="GO" id="GO:0006352">
    <property type="term" value="P:DNA-templated transcription initiation"/>
    <property type="evidence" value="ECO:0007669"/>
    <property type="project" value="InterPro"/>
</dbReference>
<dbReference type="Proteomes" id="UP000095651">
    <property type="component" value="Unassembled WGS sequence"/>
</dbReference>
<evidence type="ECO:0000259" key="6">
    <source>
        <dbReference type="Pfam" id="PF08281"/>
    </source>
</evidence>
<evidence type="ECO:0000256" key="3">
    <source>
        <dbReference type="ARBA" id="ARBA00023082"/>
    </source>
</evidence>
<dbReference type="InterPro" id="IPR013324">
    <property type="entry name" value="RNA_pol_sigma_r3/r4-like"/>
</dbReference>
<dbReference type="InterPro" id="IPR039425">
    <property type="entry name" value="RNA_pol_sigma-70-like"/>
</dbReference>
<feature type="domain" description="RNA polymerase sigma-70 region 2" evidence="5">
    <location>
        <begin position="10"/>
        <end position="74"/>
    </location>
</feature>
<dbReference type="RefSeq" id="WP_055656067.1">
    <property type="nucleotide sequence ID" value="NZ_CABIXC010000006.1"/>
</dbReference>
<keyword evidence="4" id="KW-0804">Transcription</keyword>
<evidence type="ECO:0000259" key="5">
    <source>
        <dbReference type="Pfam" id="PF04542"/>
    </source>
</evidence>
<feature type="domain" description="RNA polymerase sigma factor 70 region 4 type 2" evidence="6">
    <location>
        <begin position="103"/>
        <end position="155"/>
    </location>
</feature>
<dbReference type="InterPro" id="IPR036388">
    <property type="entry name" value="WH-like_DNA-bd_sf"/>
</dbReference>
<dbReference type="SUPFAM" id="SSF88946">
    <property type="entry name" value="Sigma2 domain of RNA polymerase sigma factors"/>
    <property type="match status" value="1"/>
</dbReference>
<sequence>MKNETLENIYLTYYHEVYLYTLSLCGNVHMAEDLTSETFYKALLSLEGQRQNVKFWLCKVSRNLFYDRLRKDARLLPELTVELPLSGSSDIVWEQMLKGEEARELYRAVLGLPPRYREAIFMFYFLNYNIKEIAALTGQKPGAVKTALCRARKQLKISLKEEMYDI</sequence>
<dbReference type="Pfam" id="PF04542">
    <property type="entry name" value="Sigma70_r2"/>
    <property type="match status" value="1"/>
</dbReference>
<proteinExistence type="inferred from homology"/>
<evidence type="ECO:0000313" key="7">
    <source>
        <dbReference type="EMBL" id="CUO44784.1"/>
    </source>
</evidence>
<dbReference type="InterPro" id="IPR007627">
    <property type="entry name" value="RNA_pol_sigma70_r2"/>
</dbReference>
<dbReference type="Pfam" id="PF08281">
    <property type="entry name" value="Sigma70_r4_2"/>
    <property type="match status" value="1"/>
</dbReference>
<evidence type="ECO:0000256" key="1">
    <source>
        <dbReference type="ARBA" id="ARBA00010641"/>
    </source>
</evidence>
<comment type="similarity">
    <text evidence="1">Belongs to the sigma-70 factor family. ECF subfamily.</text>
</comment>
<organism evidence="7 8">
    <name type="scientific">Hungatella hathewayi</name>
    <dbReference type="NCBI Taxonomy" id="154046"/>
    <lineage>
        <taxon>Bacteria</taxon>
        <taxon>Bacillati</taxon>
        <taxon>Bacillota</taxon>
        <taxon>Clostridia</taxon>
        <taxon>Lachnospirales</taxon>
        <taxon>Lachnospiraceae</taxon>
        <taxon>Hungatella</taxon>
    </lineage>
</organism>
<keyword evidence="2" id="KW-0805">Transcription regulation</keyword>
<protein>
    <submittedName>
        <fullName evidence="7">Sigma factor</fullName>
    </submittedName>
</protein>
<dbReference type="GO" id="GO:0016987">
    <property type="term" value="F:sigma factor activity"/>
    <property type="evidence" value="ECO:0007669"/>
    <property type="project" value="UniProtKB-KW"/>
</dbReference>
<dbReference type="InterPro" id="IPR014284">
    <property type="entry name" value="RNA_pol_sigma-70_dom"/>
</dbReference>
<keyword evidence="3" id="KW-0731">Sigma factor</keyword>
<dbReference type="Gene3D" id="1.10.1740.10">
    <property type="match status" value="1"/>
</dbReference>
<accession>A0A174F3Z1</accession>
<dbReference type="CDD" id="cd06171">
    <property type="entry name" value="Sigma70_r4"/>
    <property type="match status" value="1"/>
</dbReference>
<reference evidence="7 8" key="1">
    <citation type="submission" date="2015-09" db="EMBL/GenBank/DDBJ databases">
        <authorList>
            <consortium name="Pathogen Informatics"/>
        </authorList>
    </citation>
    <scope>NUCLEOTIDE SEQUENCE [LARGE SCALE GENOMIC DNA]</scope>
    <source>
        <strain evidence="7 8">2789STDY5608850</strain>
    </source>
</reference>
<evidence type="ECO:0000313" key="8">
    <source>
        <dbReference type="Proteomes" id="UP000095651"/>
    </source>
</evidence>
<evidence type="ECO:0000256" key="4">
    <source>
        <dbReference type="ARBA" id="ARBA00023163"/>
    </source>
</evidence>
<dbReference type="PANTHER" id="PTHR43133:SF46">
    <property type="entry name" value="RNA POLYMERASE SIGMA-70 FACTOR ECF SUBFAMILY"/>
    <property type="match status" value="1"/>
</dbReference>
<dbReference type="NCBIfam" id="TIGR02937">
    <property type="entry name" value="sigma70-ECF"/>
    <property type="match status" value="1"/>
</dbReference>
<evidence type="ECO:0000256" key="2">
    <source>
        <dbReference type="ARBA" id="ARBA00023015"/>
    </source>
</evidence>
<dbReference type="EMBL" id="CYZE01000006">
    <property type="protein sequence ID" value="CUO44784.1"/>
    <property type="molecule type" value="Genomic_DNA"/>
</dbReference>
<dbReference type="InterPro" id="IPR013249">
    <property type="entry name" value="RNA_pol_sigma70_r4_t2"/>
</dbReference>
<dbReference type="Gene3D" id="1.10.10.10">
    <property type="entry name" value="Winged helix-like DNA-binding domain superfamily/Winged helix DNA-binding domain"/>
    <property type="match status" value="1"/>
</dbReference>
<dbReference type="SUPFAM" id="SSF88659">
    <property type="entry name" value="Sigma3 and sigma4 domains of RNA polymerase sigma factors"/>
    <property type="match status" value="1"/>
</dbReference>
<dbReference type="AlphaFoldDB" id="A0A174F3Z1"/>
<dbReference type="PANTHER" id="PTHR43133">
    <property type="entry name" value="RNA POLYMERASE ECF-TYPE SIGMA FACTO"/>
    <property type="match status" value="1"/>
</dbReference>
<gene>
    <name evidence="7" type="primary">sigM_1</name>
    <name evidence="7" type="ORF">ERS852407_02860</name>
</gene>